<organism evidence="2 3">
    <name type="scientific">Apiospora saccharicola</name>
    <dbReference type="NCBI Taxonomy" id="335842"/>
    <lineage>
        <taxon>Eukaryota</taxon>
        <taxon>Fungi</taxon>
        <taxon>Dikarya</taxon>
        <taxon>Ascomycota</taxon>
        <taxon>Pezizomycotina</taxon>
        <taxon>Sordariomycetes</taxon>
        <taxon>Xylariomycetidae</taxon>
        <taxon>Amphisphaeriales</taxon>
        <taxon>Apiosporaceae</taxon>
        <taxon>Apiospora</taxon>
    </lineage>
</organism>
<dbReference type="EMBL" id="JAQQWM010000009">
    <property type="protein sequence ID" value="KAK8046998.1"/>
    <property type="molecule type" value="Genomic_DNA"/>
</dbReference>
<gene>
    <name evidence="2" type="ORF">PG996_015062</name>
</gene>
<feature type="region of interest" description="Disordered" evidence="1">
    <location>
        <begin position="39"/>
        <end position="123"/>
    </location>
</feature>
<keyword evidence="3" id="KW-1185">Reference proteome</keyword>
<feature type="region of interest" description="Disordered" evidence="1">
    <location>
        <begin position="1"/>
        <end position="20"/>
    </location>
</feature>
<dbReference type="Proteomes" id="UP001446871">
    <property type="component" value="Unassembled WGS sequence"/>
</dbReference>
<comment type="caution">
    <text evidence="2">The sequence shown here is derived from an EMBL/GenBank/DDBJ whole genome shotgun (WGS) entry which is preliminary data.</text>
</comment>
<evidence type="ECO:0000313" key="2">
    <source>
        <dbReference type="EMBL" id="KAK8046998.1"/>
    </source>
</evidence>
<feature type="compositionally biased region" description="Low complexity" evidence="1">
    <location>
        <begin position="50"/>
        <end position="60"/>
    </location>
</feature>
<protein>
    <submittedName>
        <fullName evidence="2">Uncharacterized protein</fullName>
    </submittedName>
</protein>
<evidence type="ECO:0000313" key="3">
    <source>
        <dbReference type="Proteomes" id="UP001446871"/>
    </source>
</evidence>
<reference evidence="2 3" key="1">
    <citation type="submission" date="2023-01" db="EMBL/GenBank/DDBJ databases">
        <title>Analysis of 21 Apiospora genomes using comparative genomics revels a genus with tremendous synthesis potential of carbohydrate active enzymes and secondary metabolites.</title>
        <authorList>
            <person name="Sorensen T."/>
        </authorList>
    </citation>
    <scope>NUCLEOTIDE SEQUENCE [LARGE SCALE GENOMIC DNA]</scope>
    <source>
        <strain evidence="2 3">CBS 83171</strain>
    </source>
</reference>
<name>A0ABR1TMU0_9PEZI</name>
<sequence>MVPATPEEIENHQRIVPHNRPASIDTVLDDINARAEAMGIKSAQQRTDSHSSSSGAAHAHTWNSASTTVSPPDRGYNSNSWAAPAPTPTVKHGREMEGYLGTEGVGASNKAAPTTATYDGHSENWEAYVATEIERIERRKASKKKQAPES</sequence>
<evidence type="ECO:0000256" key="1">
    <source>
        <dbReference type="SAM" id="MobiDB-lite"/>
    </source>
</evidence>
<feature type="compositionally biased region" description="Polar residues" evidence="1">
    <location>
        <begin position="61"/>
        <end position="81"/>
    </location>
</feature>
<proteinExistence type="predicted"/>
<accession>A0ABR1TMU0</accession>